<feature type="transmembrane region" description="Helical" evidence="12">
    <location>
        <begin position="245"/>
        <end position="265"/>
    </location>
</feature>
<evidence type="ECO:0000256" key="7">
    <source>
        <dbReference type="ARBA" id="ARBA00023004"/>
    </source>
</evidence>
<sequence>MAYRKLVIWTTLITALLLALGAYVRLSDAGLGCPDWPGCYGKLSPAHAAEEISAAQQAHPTGPVSMGKAWKEMIHRFVASGVGLLIIAITIMAWRQRERLQQSPLLASVLLPLVIFQGLLGMWTVTLLLKPAIVTSHLIGGMTLLGLLSWLAMRQVFTKHAASGSEYRHLRGLALLALLVLACQIILGGWVSTNYAATVCSDFPTCQGQWWPQTDFRHAFHVLRELGETPDGQMLTQANLTAIHMVHRLGALLTLLVVGAFAWRAQHAYGLTRHARIVLALLLLQVSLGIGNILLQLPLAVAVAHNLVAALLLCSVVTLNYRVWTGRIRSA</sequence>
<comment type="subcellular location">
    <subcellularLocation>
        <location evidence="1">Membrane</location>
        <topology evidence="1">Multi-pass membrane protein</topology>
    </subcellularLocation>
</comment>
<evidence type="ECO:0000256" key="10">
    <source>
        <dbReference type="ARBA" id="ARBA00023157"/>
    </source>
</evidence>
<dbReference type="GO" id="GO:0006784">
    <property type="term" value="P:heme A biosynthetic process"/>
    <property type="evidence" value="ECO:0007669"/>
    <property type="project" value="InterPro"/>
</dbReference>
<evidence type="ECO:0000256" key="8">
    <source>
        <dbReference type="ARBA" id="ARBA00023133"/>
    </source>
</evidence>
<keyword evidence="9 12" id="KW-0472">Membrane</keyword>
<comment type="caution">
    <text evidence="13">The sequence shown here is derived from an EMBL/GenBank/DDBJ whole genome shotgun (WGS) entry which is preliminary data.</text>
</comment>
<keyword evidence="6" id="KW-0560">Oxidoreductase</keyword>
<evidence type="ECO:0000313" key="13">
    <source>
        <dbReference type="EMBL" id="NLR74966.1"/>
    </source>
</evidence>
<evidence type="ECO:0000256" key="11">
    <source>
        <dbReference type="ARBA" id="ARBA00023444"/>
    </source>
</evidence>
<evidence type="ECO:0000256" key="9">
    <source>
        <dbReference type="ARBA" id="ARBA00023136"/>
    </source>
</evidence>
<dbReference type="GO" id="GO:0016491">
    <property type="term" value="F:oxidoreductase activity"/>
    <property type="evidence" value="ECO:0007669"/>
    <property type="project" value="UniProtKB-KW"/>
</dbReference>
<evidence type="ECO:0000256" key="5">
    <source>
        <dbReference type="ARBA" id="ARBA00022989"/>
    </source>
</evidence>
<dbReference type="PANTHER" id="PTHR35457">
    <property type="entry name" value="HEME A SYNTHASE"/>
    <property type="match status" value="1"/>
</dbReference>
<dbReference type="GO" id="GO:0046872">
    <property type="term" value="F:metal ion binding"/>
    <property type="evidence" value="ECO:0007669"/>
    <property type="project" value="UniProtKB-KW"/>
</dbReference>
<dbReference type="InterPro" id="IPR003780">
    <property type="entry name" value="COX15/CtaA_fam"/>
</dbReference>
<keyword evidence="3 12" id="KW-0812">Transmembrane</keyword>
<dbReference type="GO" id="GO:0016020">
    <property type="term" value="C:membrane"/>
    <property type="evidence" value="ECO:0007669"/>
    <property type="project" value="UniProtKB-SubCell"/>
</dbReference>
<proteinExistence type="predicted"/>
<keyword evidence="14" id="KW-1185">Reference proteome</keyword>
<evidence type="ECO:0000313" key="14">
    <source>
        <dbReference type="Proteomes" id="UP000587991"/>
    </source>
</evidence>
<feature type="transmembrane region" description="Helical" evidence="12">
    <location>
        <begin position="105"/>
        <end position="126"/>
    </location>
</feature>
<accession>A0A847SBR8</accession>
<keyword evidence="7" id="KW-0408">Iron</keyword>
<feature type="transmembrane region" description="Helical" evidence="12">
    <location>
        <begin position="277"/>
        <end position="297"/>
    </location>
</feature>
<feature type="transmembrane region" description="Helical" evidence="12">
    <location>
        <begin position="73"/>
        <end position="93"/>
    </location>
</feature>
<evidence type="ECO:0000256" key="2">
    <source>
        <dbReference type="ARBA" id="ARBA00022475"/>
    </source>
</evidence>
<reference evidence="13 14" key="1">
    <citation type="submission" date="2020-04" db="EMBL/GenBank/DDBJ databases">
        <title>Draft genome of Leeia sp. IMCC25680.</title>
        <authorList>
            <person name="Song J."/>
            <person name="Cho J.-C."/>
        </authorList>
    </citation>
    <scope>NUCLEOTIDE SEQUENCE [LARGE SCALE GENOMIC DNA]</scope>
    <source>
        <strain evidence="13 14">IMCC25680</strain>
    </source>
</reference>
<evidence type="ECO:0000256" key="6">
    <source>
        <dbReference type="ARBA" id="ARBA00023002"/>
    </source>
</evidence>
<evidence type="ECO:0000256" key="12">
    <source>
        <dbReference type="SAM" id="Phobius"/>
    </source>
</evidence>
<comment type="pathway">
    <text evidence="11">Porphyrin-containing compound metabolism.</text>
</comment>
<keyword evidence="8" id="KW-0350">Heme biosynthesis</keyword>
<evidence type="ECO:0000256" key="3">
    <source>
        <dbReference type="ARBA" id="ARBA00022692"/>
    </source>
</evidence>
<name>A0A847SBR8_9NEIS</name>
<dbReference type="AlphaFoldDB" id="A0A847SBR8"/>
<feature type="transmembrane region" description="Helical" evidence="12">
    <location>
        <begin position="132"/>
        <end position="152"/>
    </location>
</feature>
<feature type="transmembrane region" description="Helical" evidence="12">
    <location>
        <begin position="303"/>
        <end position="324"/>
    </location>
</feature>
<dbReference type="Proteomes" id="UP000587991">
    <property type="component" value="Unassembled WGS sequence"/>
</dbReference>
<evidence type="ECO:0000256" key="4">
    <source>
        <dbReference type="ARBA" id="ARBA00022723"/>
    </source>
</evidence>
<evidence type="ECO:0000256" key="1">
    <source>
        <dbReference type="ARBA" id="ARBA00004141"/>
    </source>
</evidence>
<dbReference type="RefSeq" id="WP_168876537.1">
    <property type="nucleotide sequence ID" value="NZ_JABAIM010000001.1"/>
</dbReference>
<protein>
    <submittedName>
        <fullName evidence="13">Heme A synthase</fullName>
    </submittedName>
</protein>
<organism evidence="13 14">
    <name type="scientific">Leeia aquatica</name>
    <dbReference type="NCBI Taxonomy" id="2725557"/>
    <lineage>
        <taxon>Bacteria</taxon>
        <taxon>Pseudomonadati</taxon>
        <taxon>Pseudomonadota</taxon>
        <taxon>Betaproteobacteria</taxon>
        <taxon>Neisseriales</taxon>
        <taxon>Leeiaceae</taxon>
        <taxon>Leeia</taxon>
    </lineage>
</organism>
<feature type="transmembrane region" description="Helical" evidence="12">
    <location>
        <begin position="173"/>
        <end position="191"/>
    </location>
</feature>
<keyword evidence="5 12" id="KW-1133">Transmembrane helix</keyword>
<keyword evidence="4" id="KW-0479">Metal-binding</keyword>
<keyword evidence="2" id="KW-1003">Cell membrane</keyword>
<keyword evidence="10" id="KW-1015">Disulfide bond</keyword>
<dbReference type="PANTHER" id="PTHR35457:SF1">
    <property type="entry name" value="HEME A SYNTHASE"/>
    <property type="match status" value="1"/>
</dbReference>
<dbReference type="Pfam" id="PF02628">
    <property type="entry name" value="COX15-CtaA"/>
    <property type="match status" value="1"/>
</dbReference>
<gene>
    <name evidence="13" type="ORF">HF682_07325</name>
</gene>
<dbReference type="InterPro" id="IPR050450">
    <property type="entry name" value="COX15/CtaA_HemeA_synthase"/>
</dbReference>
<dbReference type="EMBL" id="JABAIM010000001">
    <property type="protein sequence ID" value="NLR74966.1"/>
    <property type="molecule type" value="Genomic_DNA"/>
</dbReference>